<dbReference type="InterPro" id="IPR013083">
    <property type="entry name" value="Znf_RING/FYVE/PHD"/>
</dbReference>
<evidence type="ECO:0000256" key="3">
    <source>
        <dbReference type="ARBA" id="ARBA00022833"/>
    </source>
</evidence>
<dbReference type="Proteomes" id="UP000467841">
    <property type="component" value="Unassembled WGS sequence"/>
</dbReference>
<dbReference type="PROSITE" id="PS51081">
    <property type="entry name" value="ZF_SIAH"/>
    <property type="match status" value="1"/>
</dbReference>
<gene>
    <name evidence="7" type="ORF">MERR_LOCUS42900</name>
</gene>
<dbReference type="Gene3D" id="3.30.40.10">
    <property type="entry name" value="Zinc/RING finger domain, C3HC4 (zinc finger)"/>
    <property type="match status" value="1"/>
</dbReference>
<evidence type="ECO:0000259" key="6">
    <source>
        <dbReference type="PROSITE" id="PS51081"/>
    </source>
</evidence>
<sequence length="117" mass="13427">MFNDIKRAGVVATIGQQAMETVLESIFVPCGNAELGCTKKLTYGKESTHEKECLYAPCYCPVQDCDYTGSFYIIEHHSYEEQRDSWELNRFRFGVSFTVRMNISDKIRMWPTGKAHA</sequence>
<dbReference type="PANTHER" id="PTHR46632:SF3">
    <property type="entry name" value="E3 UBIQUITIN-PROTEIN LIGASE SINA-LIKE 7-RELATED"/>
    <property type="match status" value="1"/>
</dbReference>
<accession>A0A6D2KUC0</accession>
<comment type="caution">
    <text evidence="7">The sequence shown here is derived from an EMBL/GenBank/DDBJ whole genome shotgun (WGS) entry which is preliminary data.</text>
</comment>
<dbReference type="OrthoDB" id="4788989at2759"/>
<dbReference type="EMBL" id="CACVBM020001607">
    <property type="protein sequence ID" value="CAA7055664.1"/>
    <property type="molecule type" value="Genomic_DNA"/>
</dbReference>
<keyword evidence="2 5" id="KW-0863">Zinc-finger</keyword>
<keyword evidence="8" id="KW-1185">Reference proteome</keyword>
<evidence type="ECO:0000256" key="2">
    <source>
        <dbReference type="ARBA" id="ARBA00022771"/>
    </source>
</evidence>
<dbReference type="AlphaFoldDB" id="A0A6D2KUC0"/>
<evidence type="ECO:0000256" key="1">
    <source>
        <dbReference type="ARBA" id="ARBA00022723"/>
    </source>
</evidence>
<evidence type="ECO:0000313" key="8">
    <source>
        <dbReference type="Proteomes" id="UP000467841"/>
    </source>
</evidence>
<feature type="domain" description="SIAH-type" evidence="6">
    <location>
        <begin position="25"/>
        <end position="83"/>
    </location>
</feature>
<name>A0A6D2KUC0_9BRAS</name>
<proteinExistence type="predicted"/>
<dbReference type="SUPFAM" id="SSF49599">
    <property type="entry name" value="TRAF domain-like"/>
    <property type="match status" value="1"/>
</dbReference>
<dbReference type="InterPro" id="IPR044286">
    <property type="entry name" value="SINL_plant"/>
</dbReference>
<comment type="function">
    <text evidence="4">E3 ubiquitin-protein ligase that mediates ubiquitination and subsequent proteasomal degradation of target proteins. E3 ubiquitin ligases accept ubiquitin from an E2 ubiquitin-conjugating enzyme in the form of a thioester and then directly transfers the ubiquitin to targeted substrates. It probably triggers the ubiquitin-mediated degradation of different substrates.</text>
</comment>
<evidence type="ECO:0000313" key="7">
    <source>
        <dbReference type="EMBL" id="CAA7055664.1"/>
    </source>
</evidence>
<dbReference type="UniPathway" id="UPA00143"/>
<keyword evidence="3" id="KW-0862">Zinc</keyword>
<evidence type="ECO:0000256" key="5">
    <source>
        <dbReference type="PROSITE-ProRule" id="PRU00455"/>
    </source>
</evidence>
<protein>
    <recommendedName>
        <fullName evidence="6">SIAH-type domain-containing protein</fullName>
    </recommendedName>
</protein>
<keyword evidence="1" id="KW-0479">Metal-binding</keyword>
<reference evidence="7" key="1">
    <citation type="submission" date="2020-01" db="EMBL/GenBank/DDBJ databases">
        <authorList>
            <person name="Mishra B."/>
        </authorList>
    </citation>
    <scope>NUCLEOTIDE SEQUENCE [LARGE SCALE GENOMIC DNA]</scope>
</reference>
<dbReference type="InterPro" id="IPR013010">
    <property type="entry name" value="Znf_SIAH"/>
</dbReference>
<evidence type="ECO:0000256" key="4">
    <source>
        <dbReference type="ARBA" id="ARBA00024004"/>
    </source>
</evidence>
<dbReference type="Pfam" id="PF21361">
    <property type="entry name" value="Sina_ZnF"/>
    <property type="match status" value="1"/>
</dbReference>
<dbReference type="PANTHER" id="PTHR46632">
    <property type="entry name" value="E3 UBIQUITIN-PROTEIN LIGASE SINA-LIKE 4"/>
    <property type="match status" value="1"/>
</dbReference>
<dbReference type="GO" id="GO:0008270">
    <property type="term" value="F:zinc ion binding"/>
    <property type="evidence" value="ECO:0007669"/>
    <property type="project" value="UniProtKB-KW"/>
</dbReference>
<dbReference type="GO" id="GO:0016567">
    <property type="term" value="P:protein ubiquitination"/>
    <property type="evidence" value="ECO:0007669"/>
    <property type="project" value="UniProtKB-UniPathway"/>
</dbReference>
<organism evidence="7 8">
    <name type="scientific">Microthlaspi erraticum</name>
    <dbReference type="NCBI Taxonomy" id="1685480"/>
    <lineage>
        <taxon>Eukaryota</taxon>
        <taxon>Viridiplantae</taxon>
        <taxon>Streptophyta</taxon>
        <taxon>Embryophyta</taxon>
        <taxon>Tracheophyta</taxon>
        <taxon>Spermatophyta</taxon>
        <taxon>Magnoliopsida</taxon>
        <taxon>eudicotyledons</taxon>
        <taxon>Gunneridae</taxon>
        <taxon>Pentapetalae</taxon>
        <taxon>rosids</taxon>
        <taxon>malvids</taxon>
        <taxon>Brassicales</taxon>
        <taxon>Brassicaceae</taxon>
        <taxon>Coluteocarpeae</taxon>
        <taxon>Microthlaspi</taxon>
    </lineage>
</organism>